<evidence type="ECO:0000313" key="6">
    <source>
        <dbReference type="EMBL" id="KYC46031.1"/>
    </source>
</evidence>
<evidence type="ECO:0000313" key="9">
    <source>
        <dbReference type="Proteomes" id="UP000091929"/>
    </source>
</evidence>
<dbReference type="InterPro" id="IPR050055">
    <property type="entry name" value="EF-Tu_GTPase"/>
</dbReference>
<proteinExistence type="predicted"/>
<dbReference type="Pfam" id="PF00009">
    <property type="entry name" value="GTP_EFTU"/>
    <property type="match status" value="1"/>
</dbReference>
<dbReference type="InterPro" id="IPR000795">
    <property type="entry name" value="T_Tr_GTP-bd_dom"/>
</dbReference>
<dbReference type="Proteomes" id="UP000092401">
    <property type="component" value="Unassembled WGS sequence"/>
</dbReference>
<keyword evidence="3" id="KW-0648">Protein biosynthesis</keyword>
<accession>A0A150IUR8</accession>
<dbReference type="PANTHER" id="PTHR43721">
    <property type="entry name" value="ELONGATION FACTOR TU-RELATED"/>
    <property type="match status" value="1"/>
</dbReference>
<dbReference type="InterPro" id="IPR009001">
    <property type="entry name" value="Transl_elong_EF1A/Init_IF2_C"/>
</dbReference>
<evidence type="ECO:0000313" key="8">
    <source>
        <dbReference type="EMBL" id="KYC51180.1"/>
    </source>
</evidence>
<gene>
    <name evidence="6" type="primary">tuf_1</name>
    <name evidence="6" type="ORF">APG10_00340</name>
    <name evidence="7" type="ORF">APG11_00125</name>
    <name evidence="8" type="ORF">APG12_00306</name>
</gene>
<dbReference type="SUPFAM" id="SSF50465">
    <property type="entry name" value="EF-Tu/eEF-1alpha/eIF2-gamma C-terminal domain"/>
    <property type="match status" value="1"/>
</dbReference>
<dbReference type="SUPFAM" id="SSF50447">
    <property type="entry name" value="Translation proteins"/>
    <property type="match status" value="1"/>
</dbReference>
<name>A0A150ILY6_9EURY</name>
<protein>
    <submittedName>
        <fullName evidence="6">Elongation factor 1-alpha</fullName>
    </submittedName>
</protein>
<accession>A0A150ILY6</accession>
<evidence type="ECO:0000313" key="7">
    <source>
        <dbReference type="EMBL" id="KYC48615.1"/>
    </source>
</evidence>
<dbReference type="Proteomes" id="UP000092403">
    <property type="component" value="Unassembled WGS sequence"/>
</dbReference>
<dbReference type="GO" id="GO:0005525">
    <property type="term" value="F:GTP binding"/>
    <property type="evidence" value="ECO:0007669"/>
    <property type="project" value="UniProtKB-KW"/>
</dbReference>
<dbReference type="InterPro" id="IPR009000">
    <property type="entry name" value="Transl_B-barrel_sf"/>
</dbReference>
<sequence length="529" mass="59246">MKESIHQVLKKGERRNIEFKSALGDEHLLKDRRERLSAQMKYRLKTGGGKAYYIIGVSDDGSVVEQSQEQFEKTLEVVKLLAEGIGAKIVEIEKYTENGFFGRITIEEANFEKGIKEHITIGTIGHVDHGKSTLIGTLLTGMEDDGVGKTRIFLDFLPHEIERGLTAEITHAVFGFKGNERIYLKNPLNKKEVADLIDRSTKIVSFVDCPGHAPWLRTTVRGILGQRVDYVLLIVASDDGVTPITKEHLGIALAMDIPLIIVITKIDKVSYDDAKQVISDVSTLLRRVGKVPLNVKDKETAQNISKKVSERFLIPIIKASSITLEGVDILNELFLNLPEKTNDELYKKPFLMYIDKVYKVRGAGTVVTGRVKQGIVKKGQELLLGPVNDSYETVSCQSIKQHHLVQAKGEVGDILGIAIKGIDADLIKRGMVIKDENGESKSVREFLAEVFILNHPTRIKEGYEPIIHLETISETVTFEKIYNQEYLSTGDRALIKMKFKYNSYHLSEGDKFIFREAKSKGIGGIKKIL</sequence>
<reference evidence="9 10" key="1">
    <citation type="journal article" date="2016" name="ISME J.">
        <title>Chasing the elusive Euryarchaeota class WSA2: genomes reveal a uniquely fastidious methyl-reducing methanogen.</title>
        <authorList>
            <person name="Nobu M.K."/>
            <person name="Narihiro T."/>
            <person name="Kuroda K."/>
            <person name="Mei R."/>
            <person name="Liu W.T."/>
        </authorList>
    </citation>
    <scope>NUCLEOTIDE SEQUENCE [LARGE SCALE GENOMIC DNA]</scope>
    <source>
        <strain evidence="6">B03fssc0709_Meth_Bin005</strain>
        <strain evidence="7">B15fssc0709_Meth_Bin003</strain>
        <strain evidence="8">BMIXfssc0709_Meth_Bin006</strain>
    </source>
</reference>
<comment type="caution">
    <text evidence="6">The sequence shown here is derived from an EMBL/GenBank/DDBJ whole genome shotgun (WGS) entry which is preliminary data.</text>
</comment>
<keyword evidence="4" id="KW-0342">GTP-binding</keyword>
<dbReference type="SUPFAM" id="SSF52540">
    <property type="entry name" value="P-loop containing nucleoside triphosphate hydrolases"/>
    <property type="match status" value="1"/>
</dbReference>
<dbReference type="EMBL" id="LNGE01000006">
    <property type="protein sequence ID" value="KYC46031.1"/>
    <property type="molecule type" value="Genomic_DNA"/>
</dbReference>
<dbReference type="EMBL" id="LNJC01000003">
    <property type="protein sequence ID" value="KYC51180.1"/>
    <property type="molecule type" value="Genomic_DNA"/>
</dbReference>
<dbReference type="PROSITE" id="PS51722">
    <property type="entry name" value="G_TR_2"/>
    <property type="match status" value="1"/>
</dbReference>
<organism evidence="6 10">
    <name type="scientific">Candidatus Methanofastidiosum methylothiophilum</name>
    <dbReference type="NCBI Taxonomy" id="1705564"/>
    <lineage>
        <taxon>Archaea</taxon>
        <taxon>Methanobacteriati</taxon>
        <taxon>Methanobacteriota</taxon>
        <taxon>Stenosarchaea group</taxon>
        <taxon>Candidatus Methanofastidiosia</taxon>
        <taxon>Candidatus Methanofastidiosales</taxon>
        <taxon>Candidatus Methanofastidiosaceae</taxon>
        <taxon>Candidatus Methanofastidiosum</taxon>
    </lineage>
</organism>
<dbReference type="Gene3D" id="2.40.30.10">
    <property type="entry name" value="Translation factors"/>
    <property type="match status" value="2"/>
</dbReference>
<dbReference type="InterPro" id="IPR027417">
    <property type="entry name" value="P-loop_NTPase"/>
</dbReference>
<evidence type="ECO:0000259" key="5">
    <source>
        <dbReference type="PROSITE" id="PS51722"/>
    </source>
</evidence>
<dbReference type="InterPro" id="IPR004160">
    <property type="entry name" value="Transl_elong_EFTu/EF1A_C"/>
</dbReference>
<dbReference type="PANTHER" id="PTHR43721:SF9">
    <property type="entry name" value="GTP-BINDING PROTEIN 1"/>
    <property type="match status" value="1"/>
</dbReference>
<feature type="domain" description="Tr-type G" evidence="5">
    <location>
        <begin position="116"/>
        <end position="343"/>
    </location>
</feature>
<dbReference type="PRINTS" id="PR00315">
    <property type="entry name" value="ELONGATNFCT"/>
</dbReference>
<dbReference type="Gene3D" id="3.40.50.300">
    <property type="entry name" value="P-loop containing nucleotide triphosphate hydrolases"/>
    <property type="match status" value="1"/>
</dbReference>
<dbReference type="InterPro" id="IPR004161">
    <property type="entry name" value="EFTu-like_2"/>
</dbReference>
<dbReference type="Proteomes" id="UP000091929">
    <property type="component" value="Unassembled WGS sequence"/>
</dbReference>
<dbReference type="AlphaFoldDB" id="A0A150ILY6"/>
<evidence type="ECO:0000256" key="2">
    <source>
        <dbReference type="ARBA" id="ARBA00022768"/>
    </source>
</evidence>
<evidence type="ECO:0000256" key="3">
    <source>
        <dbReference type="ARBA" id="ARBA00022917"/>
    </source>
</evidence>
<dbReference type="Pfam" id="PF03143">
    <property type="entry name" value="GTP_EFTU_D3"/>
    <property type="match status" value="1"/>
</dbReference>
<dbReference type="GO" id="GO:0003746">
    <property type="term" value="F:translation elongation factor activity"/>
    <property type="evidence" value="ECO:0007669"/>
    <property type="project" value="UniProtKB-KW"/>
</dbReference>
<keyword evidence="2 6" id="KW-0251">Elongation factor</keyword>
<dbReference type="Pfam" id="PF03144">
    <property type="entry name" value="GTP_EFTU_D2"/>
    <property type="match status" value="1"/>
</dbReference>
<dbReference type="CDD" id="cd03708">
    <property type="entry name" value="GTPBP_III"/>
    <property type="match status" value="1"/>
</dbReference>
<evidence type="ECO:0000256" key="1">
    <source>
        <dbReference type="ARBA" id="ARBA00022741"/>
    </source>
</evidence>
<evidence type="ECO:0000313" key="10">
    <source>
        <dbReference type="Proteomes" id="UP000092401"/>
    </source>
</evidence>
<keyword evidence="1" id="KW-0547">Nucleotide-binding</keyword>
<evidence type="ECO:0000256" key="4">
    <source>
        <dbReference type="ARBA" id="ARBA00023134"/>
    </source>
</evidence>
<accession>A0A150J1R0</accession>
<dbReference type="EMBL" id="LNGF01000002">
    <property type="protein sequence ID" value="KYC48615.1"/>
    <property type="molecule type" value="Genomic_DNA"/>
</dbReference>
<dbReference type="GO" id="GO:0003924">
    <property type="term" value="F:GTPase activity"/>
    <property type="evidence" value="ECO:0007669"/>
    <property type="project" value="InterPro"/>
</dbReference>